<dbReference type="PANTHER" id="PTHR18911">
    <property type="entry name" value="CTCL TUMOR ANTIGEN HD-CL-01"/>
    <property type="match status" value="1"/>
</dbReference>
<dbReference type="Proteomes" id="UP000014760">
    <property type="component" value="Unassembled WGS sequence"/>
</dbReference>
<organism evidence="3">
    <name type="scientific">Capitella teleta</name>
    <name type="common">Polychaete worm</name>
    <dbReference type="NCBI Taxonomy" id="283909"/>
    <lineage>
        <taxon>Eukaryota</taxon>
        <taxon>Metazoa</taxon>
        <taxon>Spiralia</taxon>
        <taxon>Lophotrochozoa</taxon>
        <taxon>Annelida</taxon>
        <taxon>Polychaeta</taxon>
        <taxon>Sedentaria</taxon>
        <taxon>Scolecida</taxon>
        <taxon>Capitellidae</taxon>
        <taxon>Capitella</taxon>
    </lineage>
</organism>
<evidence type="ECO:0000256" key="2">
    <source>
        <dbReference type="SAM" id="MobiDB-lite"/>
    </source>
</evidence>
<feature type="region of interest" description="Disordered" evidence="2">
    <location>
        <begin position="1"/>
        <end position="34"/>
    </location>
</feature>
<dbReference type="EMBL" id="AMQN01004991">
    <property type="status" value="NOT_ANNOTATED_CDS"/>
    <property type="molecule type" value="Genomic_DNA"/>
</dbReference>
<dbReference type="STRING" id="283909.R7VCC0"/>
<evidence type="ECO:0000313" key="5">
    <source>
        <dbReference type="Proteomes" id="UP000014760"/>
    </source>
</evidence>
<evidence type="ECO:0000256" key="1">
    <source>
        <dbReference type="SAM" id="Coils"/>
    </source>
</evidence>
<feature type="region of interest" description="Disordered" evidence="2">
    <location>
        <begin position="358"/>
        <end position="410"/>
    </location>
</feature>
<feature type="compositionally biased region" description="Basic and acidic residues" evidence="2">
    <location>
        <begin position="362"/>
        <end position="410"/>
    </location>
</feature>
<evidence type="ECO:0000313" key="3">
    <source>
        <dbReference type="EMBL" id="ELU13966.1"/>
    </source>
</evidence>
<dbReference type="OrthoDB" id="5583482at2759"/>
<dbReference type="EMBL" id="KB294881">
    <property type="protein sequence ID" value="ELU13966.1"/>
    <property type="molecule type" value="Genomic_DNA"/>
</dbReference>
<reference evidence="4" key="3">
    <citation type="submission" date="2015-06" db="UniProtKB">
        <authorList>
            <consortium name="EnsemblMetazoa"/>
        </authorList>
    </citation>
    <scope>IDENTIFICATION</scope>
</reference>
<gene>
    <name evidence="3" type="ORF">CAPTEDRAFT_199118</name>
</gene>
<accession>R7VCC0</accession>
<feature type="compositionally biased region" description="Polar residues" evidence="2">
    <location>
        <begin position="76"/>
        <end position="89"/>
    </location>
</feature>
<dbReference type="GO" id="GO:0099518">
    <property type="term" value="P:vesicle cytoskeletal trafficking"/>
    <property type="evidence" value="ECO:0007669"/>
    <property type="project" value="TreeGrafter"/>
</dbReference>
<feature type="compositionally biased region" description="Acidic residues" evidence="2">
    <location>
        <begin position="18"/>
        <end position="30"/>
    </location>
</feature>
<feature type="coiled-coil region" evidence="1">
    <location>
        <begin position="109"/>
        <end position="146"/>
    </location>
</feature>
<feature type="region of interest" description="Disordered" evidence="2">
    <location>
        <begin position="70"/>
        <end position="89"/>
    </location>
</feature>
<dbReference type="AlphaFoldDB" id="R7VCC0"/>
<keyword evidence="5" id="KW-1185">Reference proteome</keyword>
<evidence type="ECO:0000313" key="4">
    <source>
        <dbReference type="EnsemblMetazoa" id="CapteP199118"/>
    </source>
</evidence>
<reference evidence="3 5" key="2">
    <citation type="journal article" date="2013" name="Nature">
        <title>Insights into bilaterian evolution from three spiralian genomes.</title>
        <authorList>
            <person name="Simakov O."/>
            <person name="Marletaz F."/>
            <person name="Cho S.J."/>
            <person name="Edsinger-Gonzales E."/>
            <person name="Havlak P."/>
            <person name="Hellsten U."/>
            <person name="Kuo D.H."/>
            <person name="Larsson T."/>
            <person name="Lv J."/>
            <person name="Arendt D."/>
            <person name="Savage R."/>
            <person name="Osoegawa K."/>
            <person name="de Jong P."/>
            <person name="Grimwood J."/>
            <person name="Chapman J.A."/>
            <person name="Shapiro H."/>
            <person name="Aerts A."/>
            <person name="Otillar R.P."/>
            <person name="Terry A.Y."/>
            <person name="Boore J.L."/>
            <person name="Grigoriev I.V."/>
            <person name="Lindberg D.R."/>
            <person name="Seaver E.C."/>
            <person name="Weisblat D.A."/>
            <person name="Putnam N.H."/>
            <person name="Rokhsar D.S."/>
        </authorList>
    </citation>
    <scope>NUCLEOTIDE SEQUENCE</scope>
    <source>
        <strain evidence="3 5">I ESC-2004</strain>
    </source>
</reference>
<feature type="compositionally biased region" description="Polar residues" evidence="2">
    <location>
        <begin position="237"/>
        <end position="247"/>
    </location>
</feature>
<dbReference type="EMBL" id="AMQN01004990">
    <property type="status" value="NOT_ANNOTATED_CDS"/>
    <property type="molecule type" value="Genomic_DNA"/>
</dbReference>
<sequence length="555" mass="62470">MSDDISEPEKHGTPPPLEDVDLNSPEEEEAEKAICTNGDSEEVVVNGFTSTETSESEDLSEANDLKKNLTVPLNDKSASPAKSNVSSDVEVTDELLSEVDAELQEANGSEEFETLKRELEEERGQCERLRAQAAELDARMIVLRQENKGYVDRLQHQADDHIHSAQVKEHPSIAAYSPACVAVMMYLYLNSEQSASNSDLPSLDISTLTDKFSKWIKTPSSGATQRRPSHHTRPSLAPTTSALARSHSFSELRTSERQSAVDAAVDKITREYLQAIRGDTIRSGPLKPLLRRGISQSYTDLDVKQDVKQDVKHDVKQDVKLDVTTSSKDEECDVKIVVSAEDEDLEDACEEIHLDEEEELEMERKDVTEIGPKGEPEIEPKVKPKIEPKGEPERGSKSEPKGWTEPETEHEVNEQFIVMLEQTIVQLQRECKDSQEKLVSHDAAAKRAIASLQTELKQRLDNAQRMLDEARREKESMVMKYALAEQKNIEAADRVHKMEAHVREVNKEREQMLGHCRQMKADKTKAVDAYESKLAEVAALRRDIDKLKDAVKLRK</sequence>
<name>R7VCC0_CAPTE</name>
<dbReference type="GO" id="GO:0005802">
    <property type="term" value="C:trans-Golgi network"/>
    <property type="evidence" value="ECO:0007669"/>
    <property type="project" value="TreeGrafter"/>
</dbReference>
<feature type="region of interest" description="Disordered" evidence="2">
    <location>
        <begin position="218"/>
        <end position="256"/>
    </location>
</feature>
<feature type="coiled-coil region" evidence="1">
    <location>
        <begin position="417"/>
        <end position="487"/>
    </location>
</feature>
<protein>
    <submittedName>
        <fullName evidence="3 4">Uncharacterized protein</fullName>
    </submittedName>
</protein>
<dbReference type="InterPro" id="IPR038830">
    <property type="entry name" value="CCDC186"/>
</dbReference>
<dbReference type="EnsemblMetazoa" id="CapteT199118">
    <property type="protein sequence ID" value="CapteP199118"/>
    <property type="gene ID" value="CapteG199118"/>
</dbReference>
<proteinExistence type="predicted"/>
<dbReference type="GO" id="GO:0031267">
    <property type="term" value="F:small GTPase binding"/>
    <property type="evidence" value="ECO:0007669"/>
    <property type="project" value="TreeGrafter"/>
</dbReference>
<keyword evidence="1" id="KW-0175">Coiled coil</keyword>
<dbReference type="HOGENOM" id="CLU_491121_0_0_1"/>
<dbReference type="PANTHER" id="PTHR18911:SF5">
    <property type="entry name" value="COILED-COIL DOMAIN-CONTAINING PROTEIN 186"/>
    <property type="match status" value="1"/>
</dbReference>
<reference evidence="5" key="1">
    <citation type="submission" date="2012-12" db="EMBL/GenBank/DDBJ databases">
        <authorList>
            <person name="Hellsten U."/>
            <person name="Grimwood J."/>
            <person name="Chapman J.A."/>
            <person name="Shapiro H."/>
            <person name="Aerts A."/>
            <person name="Otillar R.P."/>
            <person name="Terry A.Y."/>
            <person name="Boore J.L."/>
            <person name="Simakov O."/>
            <person name="Marletaz F."/>
            <person name="Cho S.-J."/>
            <person name="Edsinger-Gonzales E."/>
            <person name="Havlak P."/>
            <person name="Kuo D.-H."/>
            <person name="Larsson T."/>
            <person name="Lv J."/>
            <person name="Arendt D."/>
            <person name="Savage R."/>
            <person name="Osoegawa K."/>
            <person name="de Jong P."/>
            <person name="Lindberg D.R."/>
            <person name="Seaver E.C."/>
            <person name="Weisblat D.A."/>
            <person name="Putnam N.H."/>
            <person name="Grigoriev I.V."/>
            <person name="Rokhsar D.S."/>
        </authorList>
    </citation>
    <scope>NUCLEOTIDE SEQUENCE</scope>
    <source>
        <strain evidence="5">I ESC-2004</strain>
    </source>
</reference>